<sequence>MKSLETALRVLSAFASDQDSWGVGELAARCELTKGQVSKILATFRDSGFVSQDPATRRYSVGFLAFSLGSRFLAGSELVRASLPIMRGLVDSSGQSVRLSIVAQGKVVYFMGIEGPMLMQTGWRAGMFMPWHATSAGRVLLAYQTREQQNAILEREGLAKITPFTVVDLPMLRDILGQVARQGYSVVRNESTLGLGAIGAPVVGKSQNIIGVLSLAFPDDKVLPSEEPRLVRLLLDAAGELSLRSGAPVYMPAAGKVSSDSA</sequence>
<dbReference type="InterPro" id="IPR005471">
    <property type="entry name" value="Tscrpt_reg_IclR_N"/>
</dbReference>
<dbReference type="GO" id="GO:0003677">
    <property type="term" value="F:DNA binding"/>
    <property type="evidence" value="ECO:0007669"/>
    <property type="project" value="UniProtKB-KW"/>
</dbReference>
<gene>
    <name evidence="6" type="ORF">HZF05_20970</name>
</gene>
<keyword evidence="3" id="KW-0804">Transcription</keyword>
<evidence type="ECO:0000256" key="3">
    <source>
        <dbReference type="ARBA" id="ARBA00023163"/>
    </source>
</evidence>
<protein>
    <submittedName>
        <fullName evidence="6">IclR family transcriptional regulator</fullName>
    </submittedName>
</protein>
<proteinExistence type="predicted"/>
<dbReference type="GO" id="GO:0003700">
    <property type="term" value="F:DNA-binding transcription factor activity"/>
    <property type="evidence" value="ECO:0007669"/>
    <property type="project" value="TreeGrafter"/>
</dbReference>
<evidence type="ECO:0000313" key="6">
    <source>
        <dbReference type="EMBL" id="MBA2936561.1"/>
    </source>
</evidence>
<dbReference type="RefSeq" id="WP_160364397.1">
    <property type="nucleotide sequence ID" value="NZ_JACEIB010000027.1"/>
</dbReference>
<keyword evidence="7" id="KW-1185">Reference proteome</keyword>
<dbReference type="PANTHER" id="PTHR30136:SF24">
    <property type="entry name" value="HTH-TYPE TRANSCRIPTIONAL REPRESSOR ALLR"/>
    <property type="match status" value="1"/>
</dbReference>
<keyword evidence="2" id="KW-0238">DNA-binding</keyword>
<dbReference type="SMART" id="SM00346">
    <property type="entry name" value="HTH_ICLR"/>
    <property type="match status" value="1"/>
</dbReference>
<dbReference type="InterPro" id="IPR014757">
    <property type="entry name" value="Tscrpt_reg_IclR_C"/>
</dbReference>
<organism evidence="6 7">
    <name type="scientific">Sphingomonas chungangi</name>
    <dbReference type="NCBI Taxonomy" id="2683589"/>
    <lineage>
        <taxon>Bacteria</taxon>
        <taxon>Pseudomonadati</taxon>
        <taxon>Pseudomonadota</taxon>
        <taxon>Alphaproteobacteria</taxon>
        <taxon>Sphingomonadales</taxon>
        <taxon>Sphingomonadaceae</taxon>
        <taxon>Sphingomonas</taxon>
    </lineage>
</organism>
<keyword evidence="1" id="KW-0805">Transcription regulation</keyword>
<dbReference type="Pfam" id="PF09339">
    <property type="entry name" value="HTH_IclR"/>
    <property type="match status" value="1"/>
</dbReference>
<evidence type="ECO:0000259" key="5">
    <source>
        <dbReference type="PROSITE" id="PS51078"/>
    </source>
</evidence>
<feature type="domain" description="HTH iclR-type" evidence="4">
    <location>
        <begin position="1"/>
        <end position="63"/>
    </location>
</feature>
<evidence type="ECO:0000259" key="4">
    <source>
        <dbReference type="PROSITE" id="PS51077"/>
    </source>
</evidence>
<dbReference type="InterPro" id="IPR050707">
    <property type="entry name" value="HTH_MetabolicPath_Reg"/>
</dbReference>
<dbReference type="PROSITE" id="PS51077">
    <property type="entry name" value="HTH_ICLR"/>
    <property type="match status" value="1"/>
</dbReference>
<dbReference type="GO" id="GO:0045892">
    <property type="term" value="P:negative regulation of DNA-templated transcription"/>
    <property type="evidence" value="ECO:0007669"/>
    <property type="project" value="TreeGrafter"/>
</dbReference>
<dbReference type="PROSITE" id="PS51078">
    <property type="entry name" value="ICLR_ED"/>
    <property type="match status" value="1"/>
</dbReference>
<dbReference type="SUPFAM" id="SSF55781">
    <property type="entry name" value="GAF domain-like"/>
    <property type="match status" value="1"/>
</dbReference>
<dbReference type="InterPro" id="IPR036388">
    <property type="entry name" value="WH-like_DNA-bd_sf"/>
</dbReference>
<evidence type="ECO:0000256" key="1">
    <source>
        <dbReference type="ARBA" id="ARBA00023015"/>
    </source>
</evidence>
<dbReference type="Gene3D" id="1.10.10.10">
    <property type="entry name" value="Winged helix-like DNA-binding domain superfamily/Winged helix DNA-binding domain"/>
    <property type="match status" value="1"/>
</dbReference>
<evidence type="ECO:0000313" key="7">
    <source>
        <dbReference type="Proteomes" id="UP000570166"/>
    </source>
</evidence>
<dbReference type="InterPro" id="IPR036390">
    <property type="entry name" value="WH_DNA-bd_sf"/>
</dbReference>
<dbReference type="Gene3D" id="3.30.450.40">
    <property type="match status" value="1"/>
</dbReference>
<dbReference type="Pfam" id="PF01614">
    <property type="entry name" value="IclR_C"/>
    <property type="match status" value="1"/>
</dbReference>
<dbReference type="Proteomes" id="UP000570166">
    <property type="component" value="Unassembled WGS sequence"/>
</dbReference>
<dbReference type="PANTHER" id="PTHR30136">
    <property type="entry name" value="HELIX-TURN-HELIX TRANSCRIPTIONAL REGULATOR, ICLR FAMILY"/>
    <property type="match status" value="1"/>
</dbReference>
<accession>A0A838LBE3</accession>
<dbReference type="AlphaFoldDB" id="A0A838LBE3"/>
<dbReference type="SUPFAM" id="SSF46785">
    <property type="entry name" value="Winged helix' DNA-binding domain"/>
    <property type="match status" value="1"/>
</dbReference>
<name>A0A838LBE3_9SPHN</name>
<evidence type="ECO:0000256" key="2">
    <source>
        <dbReference type="ARBA" id="ARBA00023125"/>
    </source>
</evidence>
<feature type="domain" description="IclR-ED" evidence="5">
    <location>
        <begin position="64"/>
        <end position="247"/>
    </location>
</feature>
<reference evidence="6 7" key="1">
    <citation type="submission" date="2020-07" db="EMBL/GenBank/DDBJ databases">
        <authorList>
            <person name="Sun Q."/>
        </authorList>
    </citation>
    <scope>NUCLEOTIDE SEQUENCE [LARGE SCALE GENOMIC DNA]</scope>
    <source>
        <strain evidence="6 7">CGMCC 1.13654</strain>
    </source>
</reference>
<comment type="caution">
    <text evidence="6">The sequence shown here is derived from an EMBL/GenBank/DDBJ whole genome shotgun (WGS) entry which is preliminary data.</text>
</comment>
<dbReference type="EMBL" id="JACEIB010000027">
    <property type="protein sequence ID" value="MBA2936561.1"/>
    <property type="molecule type" value="Genomic_DNA"/>
</dbReference>
<dbReference type="InterPro" id="IPR029016">
    <property type="entry name" value="GAF-like_dom_sf"/>
</dbReference>